<evidence type="ECO:0000256" key="18">
    <source>
        <dbReference type="PIRSR" id="PIRSR000732-1"/>
    </source>
</evidence>
<dbReference type="PROSITE" id="PS00370">
    <property type="entry name" value="PEP_ENZYMES_PHOS_SITE"/>
    <property type="match status" value="1"/>
</dbReference>
<dbReference type="InterPro" id="IPR036637">
    <property type="entry name" value="Phosphohistidine_dom_sf"/>
</dbReference>
<dbReference type="RefSeq" id="WP_082808043.1">
    <property type="nucleotide sequence ID" value="NZ_CP025299.1"/>
</dbReference>
<evidence type="ECO:0000256" key="2">
    <source>
        <dbReference type="ARBA" id="ARBA00001946"/>
    </source>
</evidence>
<comment type="function">
    <text evidence="3 17">General (non sugar-specific) component of the phosphoenolpyruvate-dependent sugar phosphotransferase system (sugar PTS). This major carbohydrate active-transport system catalyzes the phosphorylation of incoming sugar substrates concomitantly with their translocation across the cell membrane. Enzyme I transfers the phosphoryl group from phosphoenolpyruvate (PEP) to the phosphoryl carrier protein (HPr).</text>
</comment>
<keyword evidence="8 17" id="KW-0813">Transport</keyword>
<dbReference type="NCBIfam" id="TIGR01417">
    <property type="entry name" value="PTS_I_fam"/>
    <property type="match status" value="1"/>
</dbReference>
<keyword evidence="12 17" id="KW-0598">Phosphotransferase system</keyword>
<keyword evidence="24" id="KW-0670">Pyruvate</keyword>
<feature type="active site" description="Tele-phosphohistidine intermediate" evidence="18">
    <location>
        <position position="184"/>
    </location>
</feature>
<proteinExistence type="inferred from homology"/>
<feature type="binding site" evidence="20">
    <location>
        <position position="435"/>
    </location>
    <ligand>
        <name>Mg(2+)</name>
        <dbReference type="ChEBI" id="CHEBI:18420"/>
    </ligand>
</feature>
<evidence type="ECO:0000256" key="3">
    <source>
        <dbReference type="ARBA" id="ARBA00002728"/>
    </source>
</evidence>
<dbReference type="InterPro" id="IPR050499">
    <property type="entry name" value="PEP-utilizing_PTS_enzyme"/>
</dbReference>
<dbReference type="PRINTS" id="PR01736">
    <property type="entry name" value="PHPHTRNFRASE"/>
</dbReference>
<dbReference type="PIRSF" id="PIRSF000732">
    <property type="entry name" value="PTS_enzyme_I"/>
    <property type="match status" value="1"/>
</dbReference>
<dbReference type="Pfam" id="PF02896">
    <property type="entry name" value="PEP-utilizers_C"/>
    <property type="match status" value="1"/>
</dbReference>
<evidence type="ECO:0000256" key="13">
    <source>
        <dbReference type="ARBA" id="ARBA00022723"/>
    </source>
</evidence>
<dbReference type="Pfam" id="PF05524">
    <property type="entry name" value="PEP-utilisers_N"/>
    <property type="match status" value="1"/>
</dbReference>
<dbReference type="Gene3D" id="1.10.274.10">
    <property type="entry name" value="PtsI, HPr-binding domain"/>
    <property type="match status" value="1"/>
</dbReference>
<reference evidence="24 25" key="1">
    <citation type="submission" date="2017-12" db="EMBL/GenBank/DDBJ databases">
        <title>Isolation and characterization of estrogens degradatiion strain Microbacterium hominis SJTG1.</title>
        <authorList>
            <person name="Xiong W."/>
            <person name="Yin C."/>
            <person name="Zheng D."/>
            <person name="Liang R."/>
        </authorList>
    </citation>
    <scope>NUCLEOTIDE SEQUENCE [LARGE SCALE GENOMIC DNA]</scope>
    <source>
        <strain evidence="24 25">SJTG1</strain>
    </source>
</reference>
<evidence type="ECO:0000259" key="23">
    <source>
        <dbReference type="Pfam" id="PF05524"/>
    </source>
</evidence>
<keyword evidence="9 17" id="KW-0963">Cytoplasm</keyword>
<organism evidence="24 25">
    <name type="scientific">Microbacterium hominis</name>
    <dbReference type="NCBI Taxonomy" id="162426"/>
    <lineage>
        <taxon>Bacteria</taxon>
        <taxon>Bacillati</taxon>
        <taxon>Actinomycetota</taxon>
        <taxon>Actinomycetes</taxon>
        <taxon>Micrococcales</taxon>
        <taxon>Microbacteriaceae</taxon>
        <taxon>Microbacterium</taxon>
    </lineage>
</organism>
<keyword evidence="11 17" id="KW-0808">Transferase</keyword>
<evidence type="ECO:0000256" key="1">
    <source>
        <dbReference type="ARBA" id="ARBA00000683"/>
    </source>
</evidence>
<evidence type="ECO:0000256" key="20">
    <source>
        <dbReference type="PIRSR" id="PIRSR000732-3"/>
    </source>
</evidence>
<evidence type="ECO:0000256" key="15">
    <source>
        <dbReference type="ARBA" id="ARBA00022842"/>
    </source>
</evidence>
<evidence type="ECO:0000256" key="6">
    <source>
        <dbReference type="ARBA" id="ARBA00012232"/>
    </source>
</evidence>
<dbReference type="AlphaFoldDB" id="A0A2K9DA48"/>
<dbReference type="GO" id="GO:0009401">
    <property type="term" value="P:phosphoenolpyruvate-dependent sugar phosphotransferase system"/>
    <property type="evidence" value="ECO:0007669"/>
    <property type="project" value="UniProtKB-KW"/>
</dbReference>
<evidence type="ECO:0000256" key="17">
    <source>
        <dbReference type="PIRNR" id="PIRNR000732"/>
    </source>
</evidence>
<dbReference type="InterPro" id="IPR015813">
    <property type="entry name" value="Pyrv/PenolPyrv_kinase-like_dom"/>
</dbReference>
<dbReference type="InterPro" id="IPR018274">
    <property type="entry name" value="PEP_util_AS"/>
</dbReference>
<dbReference type="SUPFAM" id="SSF51621">
    <property type="entry name" value="Phosphoenolpyruvate/pyruvate domain"/>
    <property type="match status" value="1"/>
</dbReference>
<dbReference type="GO" id="GO:0046872">
    <property type="term" value="F:metal ion binding"/>
    <property type="evidence" value="ECO:0007669"/>
    <property type="project" value="UniProtKB-KW"/>
</dbReference>
<dbReference type="InterPro" id="IPR036618">
    <property type="entry name" value="PtsI_HPr-bd_sf"/>
</dbReference>
<dbReference type="SUPFAM" id="SSF52009">
    <property type="entry name" value="Phosphohistidine domain"/>
    <property type="match status" value="1"/>
</dbReference>
<evidence type="ECO:0000256" key="10">
    <source>
        <dbReference type="ARBA" id="ARBA00022597"/>
    </source>
</evidence>
<feature type="binding site" evidence="20">
    <location>
        <position position="411"/>
    </location>
    <ligand>
        <name>Mg(2+)</name>
        <dbReference type="ChEBI" id="CHEBI:18420"/>
    </ligand>
</feature>
<evidence type="ECO:0000256" key="16">
    <source>
        <dbReference type="ARBA" id="ARBA00033235"/>
    </source>
</evidence>
<feature type="active site" description="Proton donor" evidence="18">
    <location>
        <position position="482"/>
    </location>
</feature>
<dbReference type="PANTHER" id="PTHR46244">
    <property type="entry name" value="PHOSPHOENOLPYRUVATE-PROTEIN PHOSPHOTRANSFERASE"/>
    <property type="match status" value="1"/>
</dbReference>
<keyword evidence="10 17" id="KW-0762">Sugar transport</keyword>
<evidence type="ECO:0000313" key="25">
    <source>
        <dbReference type="Proteomes" id="UP000233276"/>
    </source>
</evidence>
<evidence type="ECO:0000259" key="21">
    <source>
        <dbReference type="Pfam" id="PF00391"/>
    </source>
</evidence>
<evidence type="ECO:0000256" key="7">
    <source>
        <dbReference type="ARBA" id="ARBA00016544"/>
    </source>
</evidence>
<evidence type="ECO:0000313" key="24">
    <source>
        <dbReference type="EMBL" id="AUG30455.1"/>
    </source>
</evidence>
<comment type="catalytic activity">
    <reaction evidence="1 17">
        <text>L-histidyl-[protein] + phosphoenolpyruvate = N(pros)-phospho-L-histidyl-[protein] + pyruvate</text>
        <dbReference type="Rhea" id="RHEA:23880"/>
        <dbReference type="Rhea" id="RHEA-COMP:9745"/>
        <dbReference type="Rhea" id="RHEA-COMP:9746"/>
        <dbReference type="ChEBI" id="CHEBI:15361"/>
        <dbReference type="ChEBI" id="CHEBI:29979"/>
        <dbReference type="ChEBI" id="CHEBI:58702"/>
        <dbReference type="ChEBI" id="CHEBI:64837"/>
        <dbReference type="EC" id="2.7.3.9"/>
    </reaction>
</comment>
<dbReference type="InterPro" id="IPR024692">
    <property type="entry name" value="PTS_EI"/>
</dbReference>
<name>A0A2K9DA48_9MICO</name>
<feature type="binding site" evidence="19">
    <location>
        <position position="445"/>
    </location>
    <ligand>
        <name>phosphoenolpyruvate</name>
        <dbReference type="ChEBI" id="CHEBI:58702"/>
    </ligand>
</feature>
<dbReference type="InterPro" id="IPR000121">
    <property type="entry name" value="PEP_util_C"/>
</dbReference>
<gene>
    <name evidence="24" type="primary">ptsP</name>
    <name evidence="24" type="ORF">CXR34_13975</name>
</gene>
<dbReference type="InterPro" id="IPR008279">
    <property type="entry name" value="PEP-util_enz_mobile_dom"/>
</dbReference>
<dbReference type="InterPro" id="IPR040442">
    <property type="entry name" value="Pyrv_kinase-like_dom_sf"/>
</dbReference>
<evidence type="ECO:0000256" key="12">
    <source>
        <dbReference type="ARBA" id="ARBA00022683"/>
    </source>
</evidence>
<dbReference type="SUPFAM" id="SSF47831">
    <property type="entry name" value="Enzyme I of the PEP:sugar phosphotransferase system HPr-binding (sub)domain"/>
    <property type="match status" value="1"/>
</dbReference>
<dbReference type="KEGG" id="mhos:CXR34_13975"/>
<evidence type="ECO:0000259" key="22">
    <source>
        <dbReference type="Pfam" id="PF02896"/>
    </source>
</evidence>
<dbReference type="GO" id="GO:0008965">
    <property type="term" value="F:phosphoenolpyruvate-protein phosphotransferase activity"/>
    <property type="evidence" value="ECO:0007669"/>
    <property type="project" value="UniProtKB-EC"/>
</dbReference>
<keyword evidence="13 17" id="KW-0479">Metal-binding</keyword>
<feature type="binding site" evidence="19">
    <location>
        <begin position="434"/>
        <end position="435"/>
    </location>
    <ligand>
        <name>phosphoenolpyruvate</name>
        <dbReference type="ChEBI" id="CHEBI:58702"/>
    </ligand>
</feature>
<feature type="domain" description="PEP-utilising enzyme mobile" evidence="21">
    <location>
        <begin position="151"/>
        <end position="219"/>
    </location>
</feature>
<evidence type="ECO:0000256" key="19">
    <source>
        <dbReference type="PIRSR" id="PIRSR000732-2"/>
    </source>
</evidence>
<dbReference type="Gene3D" id="3.20.20.60">
    <property type="entry name" value="Phosphoenolpyruvate-binding domains"/>
    <property type="match status" value="1"/>
</dbReference>
<protein>
    <recommendedName>
        <fullName evidence="7 17">Phosphoenolpyruvate-protein phosphotransferase</fullName>
        <ecNumber evidence="6 17">2.7.3.9</ecNumber>
    </recommendedName>
    <alternativeName>
        <fullName evidence="16 17">Phosphotransferase system, enzyme I</fullName>
    </alternativeName>
</protein>
<sequence>MSELRGVGIGLGVAQGPVARMADPLPAPADVPSTLTPDEELARVREAVAAVARELEDRGSKAGGLARDVLEAQAMMAEDPTLDAEVSTRVNAGKTGEFAVHEAFASFRDSLAAMGGYLGERAADLDDVAQRVIARLRGLPAPGVPDPGHPFVLVAKDLAPADTALLDLDQVLALVTTDGGPTSHTAILAREKSIVAVVGAAAAKDLVDGQTVIVDAAKGVVTTDPTSDELAQAQHRADTRAAAGSAPLTPGALKDGHAVPLLANLGKPGGAAQAVELGAEGVGLFRTEFLFLSATQAPTVEEQTASYTELLQAFPGKKVVVRALDAGADKPLAFLNDAHEDNPALGLRGLRALRASEDILREQLTALANADAASDADLWVMAPMVSTVEETEYFVTLAKEYGIKTAGVMVEVPSSAIQAARILQLADFASIGTNDLTQYTLAADRLLGSVASYQDPWHPAVLQLIKMTADGGKANGKPVGICGEAAADPLLAVVLVGLGATTLSMAPTALADVRASLLQYTREDAERIAAAALAADDAASARSAAQAAAENSAG</sequence>
<comment type="subcellular location">
    <subcellularLocation>
        <location evidence="4 17">Cytoplasm</location>
    </subcellularLocation>
</comment>
<feature type="domain" description="Phosphotransferase system enzyme I N-terminal" evidence="23">
    <location>
        <begin position="5"/>
        <end position="121"/>
    </location>
</feature>
<keyword evidence="15 17" id="KW-0460">Magnesium</keyword>
<dbReference type="Proteomes" id="UP000233276">
    <property type="component" value="Chromosome"/>
</dbReference>
<evidence type="ECO:0000256" key="11">
    <source>
        <dbReference type="ARBA" id="ARBA00022679"/>
    </source>
</evidence>
<feature type="domain" description="PEP-utilising enzyme C-terminal" evidence="22">
    <location>
        <begin position="249"/>
        <end position="519"/>
    </location>
</feature>
<evidence type="ECO:0000256" key="14">
    <source>
        <dbReference type="ARBA" id="ARBA00022777"/>
    </source>
</evidence>
<dbReference type="EC" id="2.7.3.9" evidence="6 17"/>
<dbReference type="PANTHER" id="PTHR46244:SF3">
    <property type="entry name" value="PHOSPHOENOLPYRUVATE-PROTEIN PHOSPHOTRANSFERASE"/>
    <property type="match status" value="1"/>
</dbReference>
<evidence type="ECO:0000256" key="8">
    <source>
        <dbReference type="ARBA" id="ARBA00022448"/>
    </source>
</evidence>
<feature type="binding site" evidence="19">
    <location>
        <position position="286"/>
    </location>
    <ligand>
        <name>phosphoenolpyruvate</name>
        <dbReference type="ChEBI" id="CHEBI:58702"/>
    </ligand>
</feature>
<dbReference type="EMBL" id="CP025299">
    <property type="protein sequence ID" value="AUG30455.1"/>
    <property type="molecule type" value="Genomic_DNA"/>
</dbReference>
<dbReference type="Pfam" id="PF00391">
    <property type="entry name" value="PEP-utilizers"/>
    <property type="match status" value="1"/>
</dbReference>
<dbReference type="GO" id="GO:0016301">
    <property type="term" value="F:kinase activity"/>
    <property type="evidence" value="ECO:0007669"/>
    <property type="project" value="UniProtKB-KW"/>
</dbReference>
<dbReference type="Gene3D" id="3.50.30.10">
    <property type="entry name" value="Phosphohistidine domain"/>
    <property type="match status" value="1"/>
</dbReference>
<keyword evidence="14 17" id="KW-0418">Kinase</keyword>
<dbReference type="GO" id="GO:0005737">
    <property type="term" value="C:cytoplasm"/>
    <property type="evidence" value="ECO:0007669"/>
    <property type="project" value="UniProtKB-SubCell"/>
</dbReference>
<dbReference type="InterPro" id="IPR006318">
    <property type="entry name" value="PTS_EI-like"/>
</dbReference>
<evidence type="ECO:0000256" key="5">
    <source>
        <dbReference type="ARBA" id="ARBA00007837"/>
    </source>
</evidence>
<comment type="cofactor">
    <cofactor evidence="2 17 20">
        <name>Mg(2+)</name>
        <dbReference type="ChEBI" id="CHEBI:18420"/>
    </cofactor>
</comment>
<evidence type="ECO:0000256" key="4">
    <source>
        <dbReference type="ARBA" id="ARBA00004496"/>
    </source>
</evidence>
<feature type="binding site" evidence="19">
    <location>
        <position position="322"/>
    </location>
    <ligand>
        <name>phosphoenolpyruvate</name>
        <dbReference type="ChEBI" id="CHEBI:58702"/>
    </ligand>
</feature>
<comment type="similarity">
    <text evidence="5 17">Belongs to the PEP-utilizing enzyme family.</text>
</comment>
<evidence type="ECO:0000256" key="9">
    <source>
        <dbReference type="ARBA" id="ARBA00022490"/>
    </source>
</evidence>
<accession>A0A2K9DA48</accession>
<dbReference type="InterPro" id="IPR008731">
    <property type="entry name" value="PTS_EIN"/>
</dbReference>